<feature type="domain" description="O-methyltransferase dimerisation" evidence="11">
    <location>
        <begin position="22"/>
        <end position="98"/>
    </location>
</feature>
<feature type="domain" description="O-methyltransferase C-terminal" evidence="10">
    <location>
        <begin position="179"/>
        <end position="357"/>
    </location>
</feature>
<evidence type="ECO:0000256" key="5">
    <source>
        <dbReference type="ARBA" id="ARBA00039116"/>
    </source>
</evidence>
<evidence type="ECO:0000256" key="2">
    <source>
        <dbReference type="ARBA" id="ARBA00022679"/>
    </source>
</evidence>
<dbReference type="GO" id="GO:0017096">
    <property type="term" value="F:acetylserotonin O-methyltransferase activity"/>
    <property type="evidence" value="ECO:0007669"/>
    <property type="project" value="UniProtKB-EC"/>
</dbReference>
<protein>
    <recommendedName>
        <fullName evidence="6">Acetylserotonin O-methyltransferase</fullName>
        <ecNumber evidence="5">2.1.1.4</ecNumber>
    </recommendedName>
    <alternativeName>
        <fullName evidence="7">Hydroxyindole O-methyltransferase</fullName>
    </alternativeName>
</protein>
<dbReference type="InterPro" id="IPR036390">
    <property type="entry name" value="WH_DNA-bd_sf"/>
</dbReference>
<dbReference type="InterPro" id="IPR001077">
    <property type="entry name" value="COMT_C"/>
</dbReference>
<evidence type="ECO:0000259" key="11">
    <source>
        <dbReference type="Pfam" id="PF08100"/>
    </source>
</evidence>
<feature type="region of interest" description="Disordered" evidence="9">
    <location>
        <begin position="160"/>
        <end position="181"/>
    </location>
</feature>
<dbReference type="EMBL" id="KB200750">
    <property type="protein sequence ID" value="ESP00347.1"/>
    <property type="molecule type" value="Genomic_DNA"/>
</dbReference>
<reference evidence="12 13" key="1">
    <citation type="journal article" date="2013" name="Nature">
        <title>Insights into bilaterian evolution from three spiralian genomes.</title>
        <authorList>
            <person name="Simakov O."/>
            <person name="Marletaz F."/>
            <person name="Cho S.J."/>
            <person name="Edsinger-Gonzales E."/>
            <person name="Havlak P."/>
            <person name="Hellsten U."/>
            <person name="Kuo D.H."/>
            <person name="Larsson T."/>
            <person name="Lv J."/>
            <person name="Arendt D."/>
            <person name="Savage R."/>
            <person name="Osoegawa K."/>
            <person name="de Jong P."/>
            <person name="Grimwood J."/>
            <person name="Chapman J.A."/>
            <person name="Shapiro H."/>
            <person name="Aerts A."/>
            <person name="Otillar R.P."/>
            <person name="Terry A.Y."/>
            <person name="Boore J.L."/>
            <person name="Grigoriev I.V."/>
            <person name="Lindberg D.R."/>
            <person name="Seaver E.C."/>
            <person name="Weisblat D.A."/>
            <person name="Putnam N.H."/>
            <person name="Rokhsar D.S."/>
        </authorList>
    </citation>
    <scope>NUCLEOTIDE SEQUENCE [LARGE SCALE GENOMIC DNA]</scope>
</reference>
<organism evidence="12 13">
    <name type="scientific">Lottia gigantea</name>
    <name type="common">Giant owl limpet</name>
    <dbReference type="NCBI Taxonomy" id="225164"/>
    <lineage>
        <taxon>Eukaryota</taxon>
        <taxon>Metazoa</taxon>
        <taxon>Spiralia</taxon>
        <taxon>Lophotrochozoa</taxon>
        <taxon>Mollusca</taxon>
        <taxon>Gastropoda</taxon>
        <taxon>Patellogastropoda</taxon>
        <taxon>Lottioidea</taxon>
        <taxon>Lottiidae</taxon>
        <taxon>Lottia</taxon>
    </lineage>
</organism>
<name>V4B257_LOTGI</name>
<dbReference type="AlphaFoldDB" id="V4B257"/>
<evidence type="ECO:0000313" key="13">
    <source>
        <dbReference type="Proteomes" id="UP000030746"/>
    </source>
</evidence>
<evidence type="ECO:0000256" key="8">
    <source>
        <dbReference type="PIRSR" id="PIRSR005739-1"/>
    </source>
</evidence>
<comment type="function">
    <text evidence="4">Catalyzes the transfer of a methyl group onto N-acetylserotonin, producing melatonin (N-acetyl-5-methoxytryptamine).</text>
</comment>
<evidence type="ECO:0000256" key="9">
    <source>
        <dbReference type="SAM" id="MobiDB-lite"/>
    </source>
</evidence>
<evidence type="ECO:0000313" key="12">
    <source>
        <dbReference type="EMBL" id="ESP00347.1"/>
    </source>
</evidence>
<dbReference type="Proteomes" id="UP000030746">
    <property type="component" value="Unassembled WGS sequence"/>
</dbReference>
<evidence type="ECO:0000259" key="10">
    <source>
        <dbReference type="Pfam" id="PF00891"/>
    </source>
</evidence>
<dbReference type="PIRSF" id="PIRSF005739">
    <property type="entry name" value="O-mtase"/>
    <property type="match status" value="1"/>
</dbReference>
<dbReference type="GeneID" id="20242316"/>
<gene>
    <name evidence="12" type="ORF">LOTGIDRAFT_173251</name>
</gene>
<dbReference type="HOGENOM" id="CLU_005533_4_2_1"/>
<dbReference type="OrthoDB" id="1606438at2759"/>
<dbReference type="Gene3D" id="3.40.50.150">
    <property type="entry name" value="Vaccinia Virus protein VP39"/>
    <property type="match status" value="1"/>
</dbReference>
<dbReference type="Gene3D" id="1.10.10.10">
    <property type="entry name" value="Winged helix-like DNA-binding domain superfamily/Winged helix DNA-binding domain"/>
    <property type="match status" value="1"/>
</dbReference>
<dbReference type="SUPFAM" id="SSF46785">
    <property type="entry name" value="Winged helix' DNA-binding domain"/>
    <property type="match status" value="1"/>
</dbReference>
<dbReference type="PANTHER" id="PTHR43712">
    <property type="entry name" value="PUTATIVE (AFU_ORTHOLOGUE AFUA_4G14580)-RELATED"/>
    <property type="match status" value="1"/>
</dbReference>
<dbReference type="InterPro" id="IPR029063">
    <property type="entry name" value="SAM-dependent_MTases_sf"/>
</dbReference>
<dbReference type="SUPFAM" id="SSF53335">
    <property type="entry name" value="S-adenosyl-L-methionine-dependent methyltransferases"/>
    <property type="match status" value="1"/>
</dbReference>
<evidence type="ECO:0000256" key="7">
    <source>
        <dbReference type="ARBA" id="ARBA00043054"/>
    </source>
</evidence>
<dbReference type="STRING" id="225164.V4B257"/>
<dbReference type="Pfam" id="PF08100">
    <property type="entry name" value="Dimerisation"/>
    <property type="match status" value="1"/>
</dbReference>
<dbReference type="OMA" id="FWPYVFG"/>
<dbReference type="GO" id="GO:0046983">
    <property type="term" value="F:protein dimerization activity"/>
    <property type="evidence" value="ECO:0007669"/>
    <property type="project" value="InterPro"/>
</dbReference>
<evidence type="ECO:0000256" key="1">
    <source>
        <dbReference type="ARBA" id="ARBA00022603"/>
    </source>
</evidence>
<evidence type="ECO:0000256" key="6">
    <source>
        <dbReference type="ARBA" id="ARBA00040730"/>
    </source>
</evidence>
<keyword evidence="2" id="KW-0808">Transferase</keyword>
<dbReference type="PANTHER" id="PTHR43712:SF2">
    <property type="entry name" value="O-METHYLTRANSFERASE CICE"/>
    <property type="match status" value="1"/>
</dbReference>
<dbReference type="InterPro" id="IPR036388">
    <property type="entry name" value="WH-like_DNA-bd_sf"/>
</dbReference>
<keyword evidence="13" id="KW-1185">Reference proteome</keyword>
<dbReference type="CDD" id="cd02440">
    <property type="entry name" value="AdoMet_MTases"/>
    <property type="match status" value="1"/>
</dbReference>
<sequence length="380" mass="42749">MASDDTVLRSDPLADPIMEIGFGVFKASLVCQAIELGIFDKIEVLNKKVTAVGFANNYGYKPEVTERILDALVCYGLLNKSNSQDEPEYSNSKTVQKYLLKSDQPCLNSTLLGIRLLSQFVDKLDTVIKQGSNNTVYERLLDGSEDGRDFTNSKLERQEIKTDQNQNPVAERKKTNKTDSSAHSFMVQMDSLLRPAVHAITVAFDVAGHKTLLDLGGNSGYLAFEFIKTYPQLKAIVLDRPHTIQLAKKYQPAHTKSKVEFIEGDFFDNKKFPEVDLMMLSHIIHNWDEDKLDILLTKTYQSLKPGGTLLVAEKLLNEDKIGPEITILLDVTMTTVCNGRERTLSEYQKLLGRYGFQNIEGKRIAGVNYFDVIIARKPDI</sequence>
<dbReference type="RefSeq" id="XP_009048964.1">
    <property type="nucleotide sequence ID" value="XM_009050716.1"/>
</dbReference>
<evidence type="ECO:0000256" key="3">
    <source>
        <dbReference type="ARBA" id="ARBA00022691"/>
    </source>
</evidence>
<dbReference type="InterPro" id="IPR012967">
    <property type="entry name" value="COMT_dimerisation"/>
</dbReference>
<dbReference type="EC" id="2.1.1.4" evidence="5"/>
<dbReference type="GO" id="GO:0032259">
    <property type="term" value="P:methylation"/>
    <property type="evidence" value="ECO:0007669"/>
    <property type="project" value="UniProtKB-KW"/>
</dbReference>
<dbReference type="CTD" id="20242316"/>
<dbReference type="Pfam" id="PF00891">
    <property type="entry name" value="Methyltransf_2"/>
    <property type="match status" value="1"/>
</dbReference>
<dbReference type="InterPro" id="IPR016461">
    <property type="entry name" value="COMT-like"/>
</dbReference>
<feature type="active site" description="Proton acceptor" evidence="8">
    <location>
        <position position="285"/>
    </location>
</feature>
<dbReference type="PROSITE" id="PS51683">
    <property type="entry name" value="SAM_OMT_II"/>
    <property type="match status" value="1"/>
</dbReference>
<evidence type="ECO:0000256" key="4">
    <source>
        <dbReference type="ARBA" id="ARBA00037645"/>
    </source>
</evidence>
<keyword evidence="3" id="KW-0949">S-adenosyl-L-methionine</keyword>
<keyword evidence="1" id="KW-0489">Methyltransferase</keyword>
<accession>V4B257</accession>
<proteinExistence type="predicted"/>
<dbReference type="KEGG" id="lgi:LOTGIDRAFT_173251"/>